<feature type="compositionally biased region" description="Polar residues" evidence="7">
    <location>
        <begin position="246"/>
        <end position="265"/>
    </location>
</feature>
<dbReference type="Proteomes" id="UP000838878">
    <property type="component" value="Chromosome 5"/>
</dbReference>
<evidence type="ECO:0000256" key="4">
    <source>
        <dbReference type="ARBA" id="ARBA00023187"/>
    </source>
</evidence>
<dbReference type="GO" id="GO:0005634">
    <property type="term" value="C:nucleus"/>
    <property type="evidence" value="ECO:0007669"/>
    <property type="project" value="UniProtKB-SubCell"/>
</dbReference>
<keyword evidence="5" id="KW-0539">Nucleus</keyword>
<comment type="similarity">
    <text evidence="2">Belongs to the fl(2)d family.</text>
</comment>
<sequence length="297" mass="33453">MSEESERHEESASDGVSGSLTNVARVLLTSVQLDTATAESLRASWRNQDLYIDHLETLNKQLEGSLEKAKEVEDRIKQQYAESQHREKILVRRLAAKEQEIQDYVSQITELKSSHASLNGRPSLLDPAVNMLILRLKQELTSTKARLEETQNELSAWKFTPDSNTGKKLMAKCRLLHQENEDLGRMTSSGRIAKLEGDLALQKSFSEEVKKSQSELDEFLQELDEDVEGMQSTVLFLQQELRASHATVNGNRTSPKRTYSGSECSDTPVGKRRRASVLSLDYNEEEEPLTVTNGEAD</sequence>
<dbReference type="AlphaFoldDB" id="A0A8J9VME0"/>
<keyword evidence="9" id="KW-1185">Reference proteome</keyword>
<evidence type="ECO:0000256" key="1">
    <source>
        <dbReference type="ARBA" id="ARBA00004123"/>
    </source>
</evidence>
<dbReference type="OrthoDB" id="3366661at2759"/>
<evidence type="ECO:0000256" key="3">
    <source>
        <dbReference type="ARBA" id="ARBA00022664"/>
    </source>
</evidence>
<evidence type="ECO:0000256" key="2">
    <source>
        <dbReference type="ARBA" id="ARBA00010313"/>
    </source>
</evidence>
<reference evidence="8" key="1">
    <citation type="submission" date="2021-12" db="EMBL/GenBank/DDBJ databases">
        <authorList>
            <person name="Martin H S."/>
        </authorList>
    </citation>
    <scope>NUCLEOTIDE SEQUENCE</scope>
</reference>
<dbReference type="InterPro" id="IPR033757">
    <property type="entry name" value="WTAP"/>
</dbReference>
<accession>A0A8J9VME0</accession>
<keyword evidence="6" id="KW-0175">Coiled coil</keyword>
<evidence type="ECO:0000256" key="5">
    <source>
        <dbReference type="ARBA" id="ARBA00023242"/>
    </source>
</evidence>
<evidence type="ECO:0000313" key="8">
    <source>
        <dbReference type="EMBL" id="CAH0725653.1"/>
    </source>
</evidence>
<feature type="region of interest" description="Disordered" evidence="7">
    <location>
        <begin position="246"/>
        <end position="297"/>
    </location>
</feature>
<dbReference type="GO" id="GO:0016556">
    <property type="term" value="P:mRNA modification"/>
    <property type="evidence" value="ECO:0007669"/>
    <property type="project" value="InterPro"/>
</dbReference>
<feature type="coiled-coil region" evidence="6">
    <location>
        <begin position="202"/>
        <end position="240"/>
    </location>
</feature>
<name>A0A8J9VME0_9NEOP</name>
<comment type="subcellular location">
    <subcellularLocation>
        <location evidence="1">Nucleus</location>
    </subcellularLocation>
</comment>
<feature type="coiled-coil region" evidence="6">
    <location>
        <begin position="52"/>
        <end position="153"/>
    </location>
</feature>
<evidence type="ECO:0000256" key="7">
    <source>
        <dbReference type="SAM" id="MobiDB-lite"/>
    </source>
</evidence>
<organism evidence="8 9">
    <name type="scientific">Brenthis ino</name>
    <name type="common">lesser marbled fritillary</name>
    <dbReference type="NCBI Taxonomy" id="405034"/>
    <lineage>
        <taxon>Eukaryota</taxon>
        <taxon>Metazoa</taxon>
        <taxon>Ecdysozoa</taxon>
        <taxon>Arthropoda</taxon>
        <taxon>Hexapoda</taxon>
        <taxon>Insecta</taxon>
        <taxon>Pterygota</taxon>
        <taxon>Neoptera</taxon>
        <taxon>Endopterygota</taxon>
        <taxon>Lepidoptera</taxon>
        <taxon>Glossata</taxon>
        <taxon>Ditrysia</taxon>
        <taxon>Papilionoidea</taxon>
        <taxon>Nymphalidae</taxon>
        <taxon>Heliconiinae</taxon>
        <taxon>Argynnini</taxon>
        <taxon>Brenthis</taxon>
    </lineage>
</organism>
<dbReference type="Pfam" id="PF17098">
    <property type="entry name" value="Wtap"/>
    <property type="match status" value="1"/>
</dbReference>
<evidence type="ECO:0000313" key="9">
    <source>
        <dbReference type="Proteomes" id="UP000838878"/>
    </source>
</evidence>
<dbReference type="GO" id="GO:0000381">
    <property type="term" value="P:regulation of alternative mRNA splicing, via spliceosome"/>
    <property type="evidence" value="ECO:0007669"/>
    <property type="project" value="InterPro"/>
</dbReference>
<dbReference type="EMBL" id="OV170225">
    <property type="protein sequence ID" value="CAH0725653.1"/>
    <property type="molecule type" value="Genomic_DNA"/>
</dbReference>
<gene>
    <name evidence="8" type="ORF">BINO364_LOCUS11219</name>
</gene>
<evidence type="ECO:0000256" key="6">
    <source>
        <dbReference type="SAM" id="Coils"/>
    </source>
</evidence>
<proteinExistence type="inferred from homology"/>
<dbReference type="GO" id="GO:0008380">
    <property type="term" value="P:RNA splicing"/>
    <property type="evidence" value="ECO:0007669"/>
    <property type="project" value="UniProtKB-KW"/>
</dbReference>
<evidence type="ECO:0008006" key="10">
    <source>
        <dbReference type="Google" id="ProtNLM"/>
    </source>
</evidence>
<feature type="non-terminal residue" evidence="8">
    <location>
        <position position="297"/>
    </location>
</feature>
<dbReference type="PANTHER" id="PTHR15217:SF0">
    <property type="entry name" value="PRE-MRNA-SPLICING REGULATOR WTAP"/>
    <property type="match status" value="1"/>
</dbReference>
<dbReference type="PANTHER" id="PTHR15217">
    <property type="entry name" value="WILMS' TUMOR 1-ASSOCIATING PROTEIN"/>
    <property type="match status" value="1"/>
</dbReference>
<protein>
    <recommendedName>
        <fullName evidence="10">Pre-mRNA-splicing regulator female-lethal(2)D</fullName>
    </recommendedName>
</protein>
<dbReference type="GO" id="GO:0006397">
    <property type="term" value="P:mRNA processing"/>
    <property type="evidence" value="ECO:0007669"/>
    <property type="project" value="UniProtKB-KW"/>
</dbReference>
<keyword evidence="3" id="KW-0507">mRNA processing</keyword>
<keyword evidence="4" id="KW-0508">mRNA splicing</keyword>